<dbReference type="Proteomes" id="UP000002027">
    <property type="component" value="Chromosome 2"/>
</dbReference>
<dbReference type="GO" id="GO:0009244">
    <property type="term" value="P:lipopolysaccharide core region biosynthetic process"/>
    <property type="evidence" value="ECO:0007669"/>
    <property type="project" value="TreeGrafter"/>
</dbReference>
<reference evidence="4" key="1">
    <citation type="submission" date="2009-11" db="EMBL/GenBank/DDBJ databases">
        <title>The complete chromosome 2 of Sphaerobacter thermophilus DSM 20745.</title>
        <authorList>
            <person name="Lucas S."/>
            <person name="Copeland A."/>
            <person name="Lapidus A."/>
            <person name="Glavina del Rio T."/>
            <person name="Dalin E."/>
            <person name="Tice H."/>
            <person name="Bruce D."/>
            <person name="Goodwin L."/>
            <person name="Pitluck S."/>
            <person name="Kyrpides N."/>
            <person name="Mavromatis K."/>
            <person name="Ivanova N."/>
            <person name="Mikhailova N."/>
            <person name="LaButti K.M."/>
            <person name="Clum A."/>
            <person name="Sun H.I."/>
            <person name="Brettin T."/>
            <person name="Detter J.C."/>
            <person name="Han C."/>
            <person name="Larimer F."/>
            <person name="Land M."/>
            <person name="Hauser L."/>
            <person name="Markowitz V."/>
            <person name="Cheng J.F."/>
            <person name="Hugenholtz P."/>
            <person name="Woyke T."/>
            <person name="Wu D."/>
            <person name="Steenblock K."/>
            <person name="Schneider S."/>
            <person name="Pukall R."/>
            <person name="Goeker M."/>
            <person name="Klenk H.P."/>
            <person name="Eisen J.A."/>
        </authorList>
    </citation>
    <scope>NUCLEOTIDE SEQUENCE [LARGE SCALE GENOMIC DNA]</scope>
    <source>
        <strain evidence="4">ATCC 49802 / DSM 20745 / S 6022</strain>
    </source>
</reference>
<dbReference type="OrthoDB" id="9797795at2"/>
<dbReference type="SMR" id="D1CA45"/>
<dbReference type="PANTHER" id="PTHR30160">
    <property type="entry name" value="TETRAACYLDISACCHARIDE 4'-KINASE-RELATED"/>
    <property type="match status" value="1"/>
</dbReference>
<dbReference type="InterPro" id="IPR051199">
    <property type="entry name" value="LPS_LOS_Heptosyltrfase"/>
</dbReference>
<name>D1CA45_SPHTD</name>
<dbReference type="KEGG" id="sti:Sthe_3288"/>
<dbReference type="InterPro" id="IPR002201">
    <property type="entry name" value="Glyco_trans_9"/>
</dbReference>
<evidence type="ECO:0000313" key="3">
    <source>
        <dbReference type="EMBL" id="ACZ40688.1"/>
    </source>
</evidence>
<organism evidence="3 4">
    <name type="scientific">Sphaerobacter thermophilus (strain ATCC 49802 / DSM 20745 / KCCM 41009 / NCIMB 13125 / S 6022)</name>
    <dbReference type="NCBI Taxonomy" id="479434"/>
    <lineage>
        <taxon>Bacteria</taxon>
        <taxon>Pseudomonadati</taxon>
        <taxon>Thermomicrobiota</taxon>
        <taxon>Thermomicrobia</taxon>
        <taxon>Sphaerobacterales</taxon>
        <taxon>Sphaerobacterineae</taxon>
        <taxon>Sphaerobacteraceae</taxon>
        <taxon>Sphaerobacter</taxon>
    </lineage>
</organism>
<dbReference type="CAZy" id="GT9">
    <property type="family name" value="Glycosyltransferase Family 9"/>
</dbReference>
<accession>D1CA45</accession>
<evidence type="ECO:0000313" key="4">
    <source>
        <dbReference type="Proteomes" id="UP000002027"/>
    </source>
</evidence>
<dbReference type="GO" id="GO:0005829">
    <property type="term" value="C:cytosol"/>
    <property type="evidence" value="ECO:0007669"/>
    <property type="project" value="TreeGrafter"/>
</dbReference>
<keyword evidence="4" id="KW-1185">Reference proteome</keyword>
<sequence>MSAALRHRQYPFRGGRARPPRILIARPDHLGDVLLTLPAASMIRRAIPGAHVAFLVRPDAAAVPRHCPDVSETLTAPYPSPSADFDREAWQGPAAVVARVVARGRFDVAILARPADSWSGAILVAAGVPHRIGYADPATLPYLTEAVPRVAGRHAAEEAVALAMRALAVLGVRQPTDPAPVVPPRWRVTPSDIAEADQALARVAEVTGDAPIVLHPGAGWRLKLWPAERWGALAAAIHARFGVAPLVTAGPQETLLAARVVECAGGAAVPLPAPVSLGGLAALYQRARVVVATDSGPLHLAAAVGAPVVGLYGPADPAVSGPLAPAFRARVVRVSLPCSPCGLVIDPPCGAIEHPACVTGVDVGSMLAAVAAVLG</sequence>
<dbReference type="EMBL" id="CP001824">
    <property type="protein sequence ID" value="ACZ40688.1"/>
    <property type="molecule type" value="Genomic_DNA"/>
</dbReference>
<reference evidence="3 4" key="2">
    <citation type="journal article" date="2010" name="Stand. Genomic Sci.">
        <title>Complete genome sequence of Desulfohalobium retbaense type strain (HR(100)).</title>
        <authorList>
            <person name="Spring S."/>
            <person name="Nolan M."/>
            <person name="Lapidus A."/>
            <person name="Glavina Del Rio T."/>
            <person name="Copeland A."/>
            <person name="Tice H."/>
            <person name="Cheng J.F."/>
            <person name="Lucas S."/>
            <person name="Land M."/>
            <person name="Chen F."/>
            <person name="Bruce D."/>
            <person name="Goodwin L."/>
            <person name="Pitluck S."/>
            <person name="Ivanova N."/>
            <person name="Mavromatis K."/>
            <person name="Mikhailova N."/>
            <person name="Pati A."/>
            <person name="Chen A."/>
            <person name="Palaniappan K."/>
            <person name="Hauser L."/>
            <person name="Chang Y.J."/>
            <person name="Jeffries C.D."/>
            <person name="Munk C."/>
            <person name="Kiss H."/>
            <person name="Chain P."/>
            <person name="Han C."/>
            <person name="Brettin T."/>
            <person name="Detter J.C."/>
            <person name="Schuler E."/>
            <person name="Goker M."/>
            <person name="Rohde M."/>
            <person name="Bristow J."/>
            <person name="Eisen J.A."/>
            <person name="Markowitz V."/>
            <person name="Hugenholtz P."/>
            <person name="Kyrpides N.C."/>
            <person name="Klenk H.P."/>
        </authorList>
    </citation>
    <scope>NUCLEOTIDE SEQUENCE [LARGE SCALE GENOMIC DNA]</scope>
    <source>
        <strain evidence="4">ATCC 49802 / DSM 20745 / S 6022</strain>
    </source>
</reference>
<dbReference type="SUPFAM" id="SSF53756">
    <property type="entry name" value="UDP-Glycosyltransferase/glycogen phosphorylase"/>
    <property type="match status" value="1"/>
</dbReference>
<dbReference type="GO" id="GO:0008713">
    <property type="term" value="F:ADP-heptose-lipopolysaccharide heptosyltransferase activity"/>
    <property type="evidence" value="ECO:0007669"/>
    <property type="project" value="TreeGrafter"/>
</dbReference>
<evidence type="ECO:0000256" key="1">
    <source>
        <dbReference type="ARBA" id="ARBA00022676"/>
    </source>
</evidence>
<dbReference type="eggNOG" id="COG0859">
    <property type="taxonomic scope" value="Bacteria"/>
</dbReference>
<dbReference type="RefSeq" id="WP_012873723.1">
    <property type="nucleotide sequence ID" value="NC_013524.1"/>
</dbReference>
<dbReference type="InParanoid" id="D1CA45"/>
<keyword evidence="1" id="KW-0328">Glycosyltransferase</keyword>
<evidence type="ECO:0000256" key="2">
    <source>
        <dbReference type="ARBA" id="ARBA00022679"/>
    </source>
</evidence>
<dbReference type="STRING" id="479434.Sthe_3288"/>
<dbReference type="CDD" id="cd03789">
    <property type="entry name" value="GT9_LPS_heptosyltransferase"/>
    <property type="match status" value="1"/>
</dbReference>
<protein>
    <submittedName>
        <fullName evidence="3">Glycosyl transferase family 9</fullName>
    </submittedName>
</protein>
<dbReference type="PANTHER" id="PTHR30160:SF1">
    <property type="entry name" value="LIPOPOLYSACCHARIDE 1,2-N-ACETYLGLUCOSAMINETRANSFERASE-RELATED"/>
    <property type="match status" value="1"/>
</dbReference>
<dbReference type="Pfam" id="PF01075">
    <property type="entry name" value="Glyco_transf_9"/>
    <property type="match status" value="1"/>
</dbReference>
<gene>
    <name evidence="3" type="ordered locus">Sthe_3288</name>
</gene>
<dbReference type="Gene3D" id="3.40.50.2000">
    <property type="entry name" value="Glycogen Phosphorylase B"/>
    <property type="match status" value="2"/>
</dbReference>
<dbReference type="AlphaFoldDB" id="D1CA45"/>
<keyword evidence="2 3" id="KW-0808">Transferase</keyword>
<proteinExistence type="predicted"/>
<dbReference type="HOGENOM" id="CLU_038371_0_3_0"/>